<evidence type="ECO:0000259" key="4">
    <source>
        <dbReference type="PROSITE" id="PS51304"/>
    </source>
</evidence>
<dbReference type="InterPro" id="IPR013320">
    <property type="entry name" value="ConA-like_dom_sf"/>
</dbReference>
<dbReference type="InterPro" id="IPR001079">
    <property type="entry name" value="Galectin_CRD"/>
</dbReference>
<evidence type="ECO:0000313" key="5">
    <source>
        <dbReference type="Proteomes" id="UP000887561"/>
    </source>
</evidence>
<dbReference type="GO" id="GO:0030246">
    <property type="term" value="F:carbohydrate binding"/>
    <property type="evidence" value="ECO:0007669"/>
    <property type="project" value="UniProtKB-UniRule"/>
</dbReference>
<protein>
    <recommendedName>
        <fullName evidence="2">Galectin</fullName>
    </recommendedName>
</protein>
<feature type="chain" id="PRO_5036719279" description="Galectin" evidence="3">
    <location>
        <begin position="20"/>
        <end position="226"/>
    </location>
</feature>
<evidence type="ECO:0000256" key="2">
    <source>
        <dbReference type="RuleBase" id="RU102079"/>
    </source>
</evidence>
<evidence type="ECO:0000313" key="6">
    <source>
        <dbReference type="WBParaSite" id="scaffold46844_cov284.g24603"/>
    </source>
</evidence>
<proteinExistence type="predicted"/>
<evidence type="ECO:0000256" key="1">
    <source>
        <dbReference type="ARBA" id="ARBA00022734"/>
    </source>
</evidence>
<keyword evidence="1 2" id="KW-0430">Lectin</keyword>
<reference evidence="6" key="1">
    <citation type="submission" date="2022-11" db="UniProtKB">
        <authorList>
            <consortium name="WormBaseParasite"/>
        </authorList>
    </citation>
    <scope>IDENTIFICATION</scope>
</reference>
<feature type="domain" description="Galectin" evidence="4">
    <location>
        <begin position="1"/>
        <end position="155"/>
    </location>
</feature>
<feature type="signal peptide" evidence="3">
    <location>
        <begin position="1"/>
        <end position="19"/>
    </location>
</feature>
<accession>A0A915MSX6</accession>
<keyword evidence="5" id="KW-1185">Reference proteome</keyword>
<dbReference type="SUPFAM" id="SSF49899">
    <property type="entry name" value="Concanavalin A-like lectins/glucanases"/>
    <property type="match status" value="1"/>
</dbReference>
<name>A0A915MSX6_MELJA</name>
<keyword evidence="3" id="KW-0732">Signal</keyword>
<dbReference type="Proteomes" id="UP000887561">
    <property type="component" value="Unplaced"/>
</dbReference>
<dbReference type="Pfam" id="PF00337">
    <property type="entry name" value="Gal-bind_lectin"/>
    <property type="match status" value="1"/>
</dbReference>
<dbReference type="WBParaSite" id="scaffold46844_cov284.g24603">
    <property type="protein sequence ID" value="scaffold46844_cov284.g24603"/>
    <property type="gene ID" value="scaffold46844_cov284.g24603"/>
</dbReference>
<dbReference type="PROSITE" id="PS51304">
    <property type="entry name" value="GALECTIN"/>
    <property type="match status" value="1"/>
</dbReference>
<evidence type="ECO:0000256" key="3">
    <source>
        <dbReference type="SAM" id="SignalP"/>
    </source>
</evidence>
<sequence length="226" mass="26719">MNCFTLIFSILIILIEIKGFDFVENNVLTTEIVKLTTMENDAFSIHYHHQDHCMRNPNYENLAVYSINFYIKAGYWLKISSKLHTKDYINEKKYANPIGLSSVDLTIRINVEESYFKIYFNDGKTFIKYNYVVPPWMVNWIMVKGNIDNVKFEYLCDSFVKNLTSKLEIGQIINMVFLATKTNFEIYYDDQEIYQFELPFWAIQYVKVTGPLAIIEGRNRIAEIRN</sequence>
<organism evidence="5 6">
    <name type="scientific">Meloidogyne javanica</name>
    <name type="common">Root-knot nematode worm</name>
    <dbReference type="NCBI Taxonomy" id="6303"/>
    <lineage>
        <taxon>Eukaryota</taxon>
        <taxon>Metazoa</taxon>
        <taxon>Ecdysozoa</taxon>
        <taxon>Nematoda</taxon>
        <taxon>Chromadorea</taxon>
        <taxon>Rhabditida</taxon>
        <taxon>Tylenchina</taxon>
        <taxon>Tylenchomorpha</taxon>
        <taxon>Tylenchoidea</taxon>
        <taxon>Meloidogynidae</taxon>
        <taxon>Meloidogyninae</taxon>
        <taxon>Meloidogyne</taxon>
        <taxon>Meloidogyne incognita group</taxon>
    </lineage>
</organism>
<dbReference type="Gene3D" id="2.60.120.200">
    <property type="match status" value="1"/>
</dbReference>
<dbReference type="AlphaFoldDB" id="A0A915MSX6"/>